<proteinExistence type="predicted"/>
<gene>
    <name evidence="1" type="ORF">E4191_10230</name>
</gene>
<organism evidence="1 2">
    <name type="scientific">Paracoccus liaowanqingii</name>
    <dbReference type="NCBI Taxonomy" id="2560053"/>
    <lineage>
        <taxon>Bacteria</taxon>
        <taxon>Pseudomonadati</taxon>
        <taxon>Pseudomonadota</taxon>
        <taxon>Alphaproteobacteria</taxon>
        <taxon>Rhodobacterales</taxon>
        <taxon>Paracoccaceae</taxon>
        <taxon>Paracoccus</taxon>
    </lineage>
</organism>
<accession>A0A4P7HNU0</accession>
<evidence type="ECO:0000313" key="2">
    <source>
        <dbReference type="Proteomes" id="UP000296374"/>
    </source>
</evidence>
<evidence type="ECO:0000313" key="1">
    <source>
        <dbReference type="EMBL" id="QBX35037.1"/>
    </source>
</evidence>
<dbReference type="KEGG" id="plia:E4191_10230"/>
<protein>
    <submittedName>
        <fullName evidence="1">Uncharacterized protein</fullName>
    </submittedName>
</protein>
<sequence length="188" mass="20541">MMQIGHNRGPALDGTGWRRHCWTRARRDLLPILPIEVVRLRVRRAQALGLDYKTYAGVRATTGRDLIAFLFSSNALGVFRDGQDPAPGRGARLTRLEASRHLGAGPGLDMAALAGRIDAASALRLPDFGTPWSGMRDRMKGWLATHRLPGDAVLMVGETDHERDIMAAAGLAGFVSGQRYFEGQSHEV</sequence>
<name>A0A4P7HNU0_9RHOB</name>
<reference evidence="2" key="1">
    <citation type="submission" date="2019-03" db="EMBL/GenBank/DDBJ databases">
        <authorList>
            <person name="Li J."/>
        </authorList>
    </citation>
    <scope>NUCLEOTIDE SEQUENCE [LARGE SCALE GENOMIC DNA]</scope>
    <source>
        <strain evidence="2">2251</strain>
    </source>
</reference>
<dbReference type="EMBL" id="CP038439">
    <property type="protein sequence ID" value="QBX35037.1"/>
    <property type="molecule type" value="Genomic_DNA"/>
</dbReference>
<dbReference type="AlphaFoldDB" id="A0A4P7HNU0"/>
<dbReference type="Proteomes" id="UP000296374">
    <property type="component" value="Chromosome"/>
</dbReference>